<keyword evidence="3" id="KW-1185">Reference proteome</keyword>
<proteinExistence type="predicted"/>
<sequence>MTAVVRSELYRLATIRSSALSLAIFTCLGTVLGMIGSDFWALLAGVGAFGFGVIGVSQHFQHRTAVLLYLARPRRVRVLLAQLVTTVIVGSGFTAVSGLIVLIQGNRERYLITLLVAPIMAVLGAAAAAIARSATMLFIGFVAWIVFVEAMYGKLQEPLPFSAYLDAASGDRQKLLILLGWTLATIIGAAFAIRRDLNGD</sequence>
<accession>A0A919VWH4</accession>
<feature type="transmembrane region" description="Helical" evidence="1">
    <location>
        <begin position="78"/>
        <end position="104"/>
    </location>
</feature>
<organism evidence="2 3">
    <name type="scientific">Actinoplanes auranticolor</name>
    <dbReference type="NCBI Taxonomy" id="47988"/>
    <lineage>
        <taxon>Bacteria</taxon>
        <taxon>Bacillati</taxon>
        <taxon>Actinomycetota</taxon>
        <taxon>Actinomycetes</taxon>
        <taxon>Micromonosporales</taxon>
        <taxon>Micromonosporaceae</taxon>
        <taxon>Actinoplanes</taxon>
    </lineage>
</organism>
<name>A0A919VWH4_9ACTN</name>
<dbReference type="EMBL" id="BOQL01000082">
    <property type="protein sequence ID" value="GIM79481.1"/>
    <property type="molecule type" value="Genomic_DNA"/>
</dbReference>
<dbReference type="Proteomes" id="UP000681340">
    <property type="component" value="Unassembled WGS sequence"/>
</dbReference>
<dbReference type="RefSeq" id="WP_212994391.1">
    <property type="nucleotide sequence ID" value="NZ_BAABEA010000048.1"/>
</dbReference>
<gene>
    <name evidence="2" type="ORF">Aau02nite_86000</name>
</gene>
<dbReference type="AlphaFoldDB" id="A0A919VWH4"/>
<reference evidence="2" key="1">
    <citation type="submission" date="2021-03" db="EMBL/GenBank/DDBJ databases">
        <title>Whole genome shotgun sequence of Actinoplanes auranticolor NBRC 12245.</title>
        <authorList>
            <person name="Komaki H."/>
            <person name="Tamura T."/>
        </authorList>
    </citation>
    <scope>NUCLEOTIDE SEQUENCE</scope>
    <source>
        <strain evidence="2">NBRC 12245</strain>
    </source>
</reference>
<feature type="transmembrane region" description="Helical" evidence="1">
    <location>
        <begin position="39"/>
        <end position="57"/>
    </location>
</feature>
<keyword evidence="1" id="KW-0812">Transmembrane</keyword>
<feature type="transmembrane region" description="Helical" evidence="1">
    <location>
        <begin position="110"/>
        <end position="130"/>
    </location>
</feature>
<evidence type="ECO:0000313" key="2">
    <source>
        <dbReference type="EMBL" id="GIM79481.1"/>
    </source>
</evidence>
<keyword evidence="1" id="KW-1133">Transmembrane helix</keyword>
<keyword evidence="1" id="KW-0472">Membrane</keyword>
<feature type="transmembrane region" description="Helical" evidence="1">
    <location>
        <begin position="175"/>
        <end position="193"/>
    </location>
</feature>
<feature type="transmembrane region" description="Helical" evidence="1">
    <location>
        <begin position="137"/>
        <end position="155"/>
    </location>
</feature>
<evidence type="ECO:0000313" key="3">
    <source>
        <dbReference type="Proteomes" id="UP000681340"/>
    </source>
</evidence>
<comment type="caution">
    <text evidence="2">The sequence shown here is derived from an EMBL/GenBank/DDBJ whole genome shotgun (WGS) entry which is preliminary data.</text>
</comment>
<evidence type="ECO:0000256" key="1">
    <source>
        <dbReference type="SAM" id="Phobius"/>
    </source>
</evidence>
<protein>
    <submittedName>
        <fullName evidence="2">Uncharacterized protein</fullName>
    </submittedName>
</protein>
<feature type="transmembrane region" description="Helical" evidence="1">
    <location>
        <begin position="12"/>
        <end position="33"/>
    </location>
</feature>